<feature type="transmembrane region" description="Helical" evidence="1">
    <location>
        <begin position="232"/>
        <end position="252"/>
    </location>
</feature>
<dbReference type="Pfam" id="PF20151">
    <property type="entry name" value="DUF6533"/>
    <property type="match status" value="1"/>
</dbReference>
<keyword evidence="1" id="KW-1133">Transmembrane helix</keyword>
<dbReference type="GeneID" id="63831771"/>
<evidence type="ECO:0000313" key="4">
    <source>
        <dbReference type="Proteomes" id="UP000076871"/>
    </source>
</evidence>
<protein>
    <recommendedName>
        <fullName evidence="2">DUF6533 domain-containing protein</fullName>
    </recommendedName>
</protein>
<gene>
    <name evidence="3" type="ORF">LAESUDRAFT_816054</name>
</gene>
<organism evidence="3 4">
    <name type="scientific">Laetiporus sulphureus 93-53</name>
    <dbReference type="NCBI Taxonomy" id="1314785"/>
    <lineage>
        <taxon>Eukaryota</taxon>
        <taxon>Fungi</taxon>
        <taxon>Dikarya</taxon>
        <taxon>Basidiomycota</taxon>
        <taxon>Agaricomycotina</taxon>
        <taxon>Agaricomycetes</taxon>
        <taxon>Polyporales</taxon>
        <taxon>Laetiporus</taxon>
    </lineage>
</organism>
<proteinExistence type="predicted"/>
<dbReference type="RefSeq" id="XP_040758876.1">
    <property type="nucleotide sequence ID" value="XM_040914744.1"/>
</dbReference>
<feature type="transmembrane region" description="Helical" evidence="1">
    <location>
        <begin position="21"/>
        <end position="41"/>
    </location>
</feature>
<dbReference type="OrthoDB" id="2804213at2759"/>
<dbReference type="InParanoid" id="A0A165BIS6"/>
<feature type="transmembrane region" description="Helical" evidence="1">
    <location>
        <begin position="185"/>
        <end position="211"/>
    </location>
</feature>
<dbReference type="EMBL" id="KV427669">
    <property type="protein sequence ID" value="KZT01136.1"/>
    <property type="molecule type" value="Genomic_DNA"/>
</dbReference>
<dbReference type="Proteomes" id="UP000076871">
    <property type="component" value="Unassembled WGS sequence"/>
</dbReference>
<keyword evidence="1" id="KW-0812">Transmembrane</keyword>
<evidence type="ECO:0000313" key="3">
    <source>
        <dbReference type="EMBL" id="KZT01136.1"/>
    </source>
</evidence>
<dbReference type="STRING" id="1314785.A0A165BIS6"/>
<reference evidence="3 4" key="1">
    <citation type="journal article" date="2016" name="Mol. Biol. Evol.">
        <title>Comparative Genomics of Early-Diverging Mushroom-Forming Fungi Provides Insights into the Origins of Lignocellulose Decay Capabilities.</title>
        <authorList>
            <person name="Nagy L.G."/>
            <person name="Riley R."/>
            <person name="Tritt A."/>
            <person name="Adam C."/>
            <person name="Daum C."/>
            <person name="Floudas D."/>
            <person name="Sun H."/>
            <person name="Yadav J.S."/>
            <person name="Pangilinan J."/>
            <person name="Larsson K.H."/>
            <person name="Matsuura K."/>
            <person name="Barry K."/>
            <person name="Labutti K."/>
            <person name="Kuo R."/>
            <person name="Ohm R.A."/>
            <person name="Bhattacharya S.S."/>
            <person name="Shirouzu T."/>
            <person name="Yoshinaga Y."/>
            <person name="Martin F.M."/>
            <person name="Grigoriev I.V."/>
            <person name="Hibbett D.S."/>
        </authorList>
    </citation>
    <scope>NUCLEOTIDE SEQUENCE [LARGE SCALE GENOMIC DNA]</scope>
    <source>
        <strain evidence="3 4">93-53</strain>
    </source>
</reference>
<dbReference type="InterPro" id="IPR045340">
    <property type="entry name" value="DUF6533"/>
</dbReference>
<accession>A0A165BIS6</accession>
<dbReference type="AlphaFoldDB" id="A0A165BIS6"/>
<evidence type="ECO:0000259" key="2">
    <source>
        <dbReference type="Pfam" id="PF20151"/>
    </source>
</evidence>
<feature type="domain" description="DUF6533" evidence="2">
    <location>
        <begin position="26"/>
        <end position="57"/>
    </location>
</feature>
<name>A0A165BIS6_9APHY</name>
<sequence>MSNASAASILAQEEADMLQELYASSYCFLAATALIFFEYIVTFSEEVRVIWGARFTTFRTESRLVAYSTEVSSDGRTVTCSAQSIGCRSCEAVNVLENVSIIVLEAVTASFSAFRTYAISGHQIVPALLVLLLGLAPVGDNIFANTGYSYSFVTYVGRYPVCNSNQRESVAIQKKTDPPLHRLVIFDRICAAVSDLIVVLVTWFKTAGLAMEVRKLRLRGSIATVLMRDGTLYFMALLLLNVLEIVITLHYVNSQASLPVQLHGCSKVTFKQNPANYVTVFQLPISSILISRLILNLRQVSLGSVGLNTISLSAVDTPDIPSRLVGNIGAELQHSSLVFENVEDNMEDEQGMTEGCETYELEQVQ</sequence>
<keyword evidence="1" id="KW-0472">Membrane</keyword>
<feature type="transmembrane region" description="Helical" evidence="1">
    <location>
        <begin position="124"/>
        <end position="144"/>
    </location>
</feature>
<evidence type="ECO:0000256" key="1">
    <source>
        <dbReference type="SAM" id="Phobius"/>
    </source>
</evidence>
<keyword evidence="4" id="KW-1185">Reference proteome</keyword>